<feature type="compositionally biased region" description="Polar residues" evidence="1">
    <location>
        <begin position="243"/>
        <end position="252"/>
    </location>
</feature>
<accession>A0A812PGF7</accession>
<dbReference type="AlphaFoldDB" id="A0A812PGF7"/>
<sequence>MQQIAHRASEDSRTSSSALESGRPLRGSSKLSMDSKGPVHSPPRAKQPLMPLESDLIALGSEAGASPTPSPWASEDGLPPPAGRSPKGTPKTSPKSSPKMMKAGSLGNLREKSPTLQVRALPSPSESKKLTLPRTWTDSRLPREAEPKVLDRPSTSELKSKSPRAEKTLLEMELLLSKGDPKPVNRLLPGIERKPSREVSEPMGSRPPSRAGSKQMHSGRTSSKSVSDQSLGHLPNHKELSRAATSESPLLS</sequence>
<feature type="compositionally biased region" description="Polar residues" evidence="1">
    <location>
        <begin position="215"/>
        <end position="230"/>
    </location>
</feature>
<dbReference type="EMBL" id="CAJNDS010002152">
    <property type="protein sequence ID" value="CAE7353167.1"/>
    <property type="molecule type" value="Genomic_DNA"/>
</dbReference>
<gene>
    <name evidence="2" type="ORF">SNAT2548_LOCUS18664</name>
</gene>
<comment type="caution">
    <text evidence="2">The sequence shown here is derived from an EMBL/GenBank/DDBJ whole genome shotgun (WGS) entry which is preliminary data.</text>
</comment>
<feature type="compositionally biased region" description="Basic and acidic residues" evidence="1">
    <location>
        <begin position="140"/>
        <end position="151"/>
    </location>
</feature>
<organism evidence="2 3">
    <name type="scientific">Symbiodinium natans</name>
    <dbReference type="NCBI Taxonomy" id="878477"/>
    <lineage>
        <taxon>Eukaryota</taxon>
        <taxon>Sar</taxon>
        <taxon>Alveolata</taxon>
        <taxon>Dinophyceae</taxon>
        <taxon>Suessiales</taxon>
        <taxon>Symbiodiniaceae</taxon>
        <taxon>Symbiodinium</taxon>
    </lineage>
</organism>
<feature type="region of interest" description="Disordered" evidence="1">
    <location>
        <begin position="1"/>
        <end position="252"/>
    </location>
</feature>
<feature type="compositionally biased region" description="Low complexity" evidence="1">
    <location>
        <begin position="85"/>
        <end position="105"/>
    </location>
</feature>
<evidence type="ECO:0000313" key="3">
    <source>
        <dbReference type="Proteomes" id="UP000604046"/>
    </source>
</evidence>
<reference evidence="2" key="1">
    <citation type="submission" date="2021-02" db="EMBL/GenBank/DDBJ databases">
        <authorList>
            <person name="Dougan E. K."/>
            <person name="Rhodes N."/>
            <person name="Thang M."/>
            <person name="Chan C."/>
        </authorList>
    </citation>
    <scope>NUCLEOTIDE SEQUENCE</scope>
</reference>
<evidence type="ECO:0000313" key="2">
    <source>
        <dbReference type="EMBL" id="CAE7353167.1"/>
    </source>
</evidence>
<feature type="compositionally biased region" description="Basic and acidic residues" evidence="1">
    <location>
        <begin position="191"/>
        <end position="200"/>
    </location>
</feature>
<evidence type="ECO:0000256" key="1">
    <source>
        <dbReference type="SAM" id="MobiDB-lite"/>
    </source>
</evidence>
<keyword evidence="3" id="KW-1185">Reference proteome</keyword>
<proteinExistence type="predicted"/>
<protein>
    <submittedName>
        <fullName evidence="2">Uncharacterized protein</fullName>
    </submittedName>
</protein>
<name>A0A812PGF7_9DINO</name>
<dbReference type="Proteomes" id="UP000604046">
    <property type="component" value="Unassembled WGS sequence"/>
</dbReference>
<feature type="compositionally biased region" description="Basic and acidic residues" evidence="1">
    <location>
        <begin position="158"/>
        <end position="170"/>
    </location>
</feature>